<dbReference type="EMBL" id="BMDY01000003">
    <property type="protein sequence ID" value="GGA96948.1"/>
    <property type="molecule type" value="Genomic_DNA"/>
</dbReference>
<dbReference type="Pfam" id="PF14163">
    <property type="entry name" value="SieB"/>
    <property type="match status" value="1"/>
</dbReference>
<proteinExistence type="predicted"/>
<evidence type="ECO:0000256" key="1">
    <source>
        <dbReference type="SAM" id="Phobius"/>
    </source>
</evidence>
<sequence>MEFLSRLFARWGILDIFMAWLLIASAMVLMLPQQWLPEGGLSAELNIALVFSCISGLAFFLSRCLLVLVANVSAGVQQRRELQRLSAMIACLDHSERAILREFIITRRSVLSLPLNEPAVLNLLNNGVLKPMNEQHVQEQRSNVDMMINLAARPLLSYKALGLPVGKLNEEQIEHLKSIRPRFLQPDYKANRTHSGKLFRIRAGGSESQSAA</sequence>
<dbReference type="RefSeq" id="WP_055732752.1">
    <property type="nucleotide sequence ID" value="NZ_BMDY01000003.1"/>
</dbReference>
<dbReference type="Proteomes" id="UP000651977">
    <property type="component" value="Unassembled WGS sequence"/>
</dbReference>
<name>A0ABQ1HZE1_9ALTE</name>
<evidence type="ECO:0008006" key="4">
    <source>
        <dbReference type="Google" id="ProtNLM"/>
    </source>
</evidence>
<evidence type="ECO:0000313" key="2">
    <source>
        <dbReference type="EMBL" id="GGA96948.1"/>
    </source>
</evidence>
<keyword evidence="1" id="KW-0472">Membrane</keyword>
<feature type="transmembrane region" description="Helical" evidence="1">
    <location>
        <begin position="12"/>
        <end position="35"/>
    </location>
</feature>
<keyword evidence="1" id="KW-0812">Transmembrane</keyword>
<evidence type="ECO:0000313" key="3">
    <source>
        <dbReference type="Proteomes" id="UP000651977"/>
    </source>
</evidence>
<gene>
    <name evidence="2" type="ORF">GCM10007414_07450</name>
</gene>
<organism evidence="2 3">
    <name type="scientific">Agarivorans gilvus</name>
    <dbReference type="NCBI Taxonomy" id="680279"/>
    <lineage>
        <taxon>Bacteria</taxon>
        <taxon>Pseudomonadati</taxon>
        <taxon>Pseudomonadota</taxon>
        <taxon>Gammaproteobacteria</taxon>
        <taxon>Alteromonadales</taxon>
        <taxon>Alteromonadaceae</taxon>
        <taxon>Agarivorans</taxon>
    </lineage>
</organism>
<keyword evidence="1" id="KW-1133">Transmembrane helix</keyword>
<comment type="caution">
    <text evidence="2">The sequence shown here is derived from an EMBL/GenBank/DDBJ whole genome shotgun (WGS) entry which is preliminary data.</text>
</comment>
<protein>
    <recommendedName>
        <fullName evidence="4">Superinfection exclusion protein B</fullName>
    </recommendedName>
</protein>
<keyword evidence="3" id="KW-1185">Reference proteome</keyword>
<dbReference type="InterPro" id="IPR025982">
    <property type="entry name" value="SieB"/>
</dbReference>
<accession>A0ABQ1HZE1</accession>
<feature type="transmembrane region" description="Helical" evidence="1">
    <location>
        <begin position="47"/>
        <end position="70"/>
    </location>
</feature>
<reference evidence="3" key="1">
    <citation type="journal article" date="2019" name="Int. J. Syst. Evol. Microbiol.">
        <title>The Global Catalogue of Microorganisms (GCM) 10K type strain sequencing project: providing services to taxonomists for standard genome sequencing and annotation.</title>
        <authorList>
            <consortium name="The Broad Institute Genomics Platform"/>
            <consortium name="The Broad Institute Genome Sequencing Center for Infectious Disease"/>
            <person name="Wu L."/>
            <person name="Ma J."/>
        </authorList>
    </citation>
    <scope>NUCLEOTIDE SEQUENCE [LARGE SCALE GENOMIC DNA]</scope>
    <source>
        <strain evidence="3">CGMCC 1.10131</strain>
    </source>
</reference>